<comment type="caution">
    <text evidence="3">The sequence shown here is derived from an EMBL/GenBank/DDBJ whole genome shotgun (WGS) entry which is preliminary data.</text>
</comment>
<feature type="region of interest" description="Disordered" evidence="1">
    <location>
        <begin position="24"/>
        <end position="43"/>
    </location>
</feature>
<dbReference type="AlphaFoldDB" id="A0A8X7RVJ7"/>
<evidence type="ECO:0000256" key="1">
    <source>
        <dbReference type="SAM" id="MobiDB-lite"/>
    </source>
</evidence>
<evidence type="ECO:0000313" key="3">
    <source>
        <dbReference type="EMBL" id="KAG2293800.1"/>
    </source>
</evidence>
<gene>
    <name evidence="3" type="ORF">Bca52824_040469</name>
</gene>
<feature type="chain" id="PRO_5036466059" evidence="2">
    <location>
        <begin position="20"/>
        <end position="67"/>
    </location>
</feature>
<dbReference type="Proteomes" id="UP000886595">
    <property type="component" value="Unassembled WGS sequence"/>
</dbReference>
<reference evidence="3 4" key="1">
    <citation type="submission" date="2020-02" db="EMBL/GenBank/DDBJ databases">
        <authorList>
            <person name="Ma Q."/>
            <person name="Huang Y."/>
            <person name="Song X."/>
            <person name="Pei D."/>
        </authorList>
    </citation>
    <scope>NUCLEOTIDE SEQUENCE [LARGE SCALE GENOMIC DNA]</scope>
    <source>
        <strain evidence="3">Sxm20200214</strain>
        <tissue evidence="3">Leaf</tissue>
    </source>
</reference>
<keyword evidence="2" id="KW-0732">Signal</keyword>
<evidence type="ECO:0000313" key="4">
    <source>
        <dbReference type="Proteomes" id="UP000886595"/>
    </source>
</evidence>
<dbReference type="EMBL" id="JAAMPC010000009">
    <property type="protein sequence ID" value="KAG2293800.1"/>
    <property type="molecule type" value="Genomic_DNA"/>
</dbReference>
<protein>
    <submittedName>
        <fullName evidence="3">Uncharacterized protein</fullName>
    </submittedName>
</protein>
<keyword evidence="4" id="KW-1185">Reference proteome</keyword>
<name>A0A8X7RVJ7_BRACI</name>
<sequence length="67" mass="7681">MTIFLRRLAMMLFVLYVEEEPLKRSIDSDNDSEDEAASAVNPLSSDAAHIHPLLQNLLLNNDIQRER</sequence>
<feature type="signal peptide" evidence="2">
    <location>
        <begin position="1"/>
        <end position="19"/>
    </location>
</feature>
<proteinExistence type="predicted"/>
<accession>A0A8X7RVJ7</accession>
<organism evidence="3 4">
    <name type="scientific">Brassica carinata</name>
    <name type="common">Ethiopian mustard</name>
    <name type="synonym">Abyssinian cabbage</name>
    <dbReference type="NCBI Taxonomy" id="52824"/>
    <lineage>
        <taxon>Eukaryota</taxon>
        <taxon>Viridiplantae</taxon>
        <taxon>Streptophyta</taxon>
        <taxon>Embryophyta</taxon>
        <taxon>Tracheophyta</taxon>
        <taxon>Spermatophyta</taxon>
        <taxon>Magnoliopsida</taxon>
        <taxon>eudicotyledons</taxon>
        <taxon>Gunneridae</taxon>
        <taxon>Pentapetalae</taxon>
        <taxon>rosids</taxon>
        <taxon>malvids</taxon>
        <taxon>Brassicales</taxon>
        <taxon>Brassicaceae</taxon>
        <taxon>Brassiceae</taxon>
        <taxon>Brassica</taxon>
    </lineage>
</organism>
<evidence type="ECO:0000256" key="2">
    <source>
        <dbReference type="SAM" id="SignalP"/>
    </source>
</evidence>